<dbReference type="GO" id="GO:0016787">
    <property type="term" value="F:hydrolase activity"/>
    <property type="evidence" value="ECO:0007669"/>
    <property type="project" value="UniProtKB-KW"/>
</dbReference>
<dbReference type="Proteomes" id="UP000182744">
    <property type="component" value="Unassembled WGS sequence"/>
</dbReference>
<gene>
    <name evidence="7" type="ORF">R6G71_06775</name>
    <name evidence="8" type="ORF">SAMN05421878_10530</name>
</gene>
<reference evidence="7" key="3">
    <citation type="submission" date="2023-10" db="EMBL/GenBank/DDBJ databases">
        <title>Whole Genome based description of the genera Actinobaculum and Actinotignum reveals a complex phylogenetic relationship within the species included in the genus Actinotignum.</title>
        <authorList>
            <person name="Jensen C.S."/>
            <person name="Dargis R."/>
            <person name="Kemp M."/>
            <person name="Christensen J.J."/>
        </authorList>
    </citation>
    <scope>NUCLEOTIDE SEQUENCE</scope>
    <source>
        <strain evidence="7">Actinobaculum_suis_CCUG19206T</strain>
    </source>
</reference>
<dbReference type="PANTHER" id="PTHR43046">
    <property type="entry name" value="GDP-MANNOSE MANNOSYL HYDROLASE"/>
    <property type="match status" value="1"/>
</dbReference>
<evidence type="ECO:0000313" key="7">
    <source>
        <dbReference type="EMBL" id="MDY5153745.1"/>
    </source>
</evidence>
<organism evidence="8 9">
    <name type="scientific">Actinobaculum suis</name>
    <dbReference type="NCBI Taxonomy" id="1657"/>
    <lineage>
        <taxon>Bacteria</taxon>
        <taxon>Bacillati</taxon>
        <taxon>Actinomycetota</taxon>
        <taxon>Actinomycetes</taxon>
        <taxon>Actinomycetales</taxon>
        <taxon>Actinomycetaceae</taxon>
        <taxon>Actinobaculum</taxon>
    </lineage>
</organism>
<dbReference type="PROSITE" id="PS51462">
    <property type="entry name" value="NUDIX"/>
    <property type="match status" value="1"/>
</dbReference>
<sequence length="197" mass="21758">MEPAAPQEQKDYAAQIAELENEWKPGPDGILRRAAGRVVAFDTQGRVLLQLGHDSADSQHRWWFTPGGGLNPGESAQRGAAREFAEETGVHISATRLIGPVLSRHAVFRFVGETRRQDELFFLVHLTAEEAKAAISGTNTQLTVLEQDVLDAIAWHSPAELAALAAGPVPIYPRELPQYAAQWFQGWDGTMREIHEE</sequence>
<feature type="domain" description="Nudix hydrolase" evidence="6">
    <location>
        <begin position="31"/>
        <end position="177"/>
    </location>
</feature>
<dbReference type="InterPro" id="IPR020476">
    <property type="entry name" value="Nudix_hydrolase"/>
</dbReference>
<evidence type="ECO:0000256" key="2">
    <source>
        <dbReference type="ARBA" id="ARBA00005582"/>
    </source>
</evidence>
<dbReference type="AlphaFoldDB" id="A0A1G7BK75"/>
<evidence type="ECO:0000313" key="8">
    <source>
        <dbReference type="EMBL" id="SDE27302.1"/>
    </source>
</evidence>
<comment type="similarity">
    <text evidence="2 5">Belongs to the Nudix hydrolase family.</text>
</comment>
<dbReference type="Pfam" id="PF00293">
    <property type="entry name" value="NUDIX"/>
    <property type="match status" value="1"/>
</dbReference>
<evidence type="ECO:0000256" key="3">
    <source>
        <dbReference type="ARBA" id="ARBA00022801"/>
    </source>
</evidence>
<proteinExistence type="inferred from homology"/>
<name>A0A1G7BK75_9ACTO</name>
<evidence type="ECO:0000256" key="5">
    <source>
        <dbReference type="RuleBase" id="RU003476"/>
    </source>
</evidence>
<dbReference type="EMBL" id="JAWNFU010000004">
    <property type="protein sequence ID" value="MDY5153745.1"/>
    <property type="molecule type" value="Genomic_DNA"/>
</dbReference>
<dbReference type="InterPro" id="IPR020084">
    <property type="entry name" value="NUDIX_hydrolase_CS"/>
</dbReference>
<dbReference type="PANTHER" id="PTHR43046:SF12">
    <property type="entry name" value="GDP-MANNOSE MANNOSYL HYDROLASE"/>
    <property type="match status" value="1"/>
</dbReference>
<protein>
    <submittedName>
        <fullName evidence="8">NUDIX domain-containing protein</fullName>
    </submittedName>
</protein>
<accession>A0A1G7BK75</accession>
<dbReference type="Gene3D" id="3.90.79.10">
    <property type="entry name" value="Nucleoside Triphosphate Pyrophosphohydrolase"/>
    <property type="match status" value="1"/>
</dbReference>
<evidence type="ECO:0000256" key="4">
    <source>
        <dbReference type="ARBA" id="ARBA00022842"/>
    </source>
</evidence>
<dbReference type="PROSITE" id="PS00893">
    <property type="entry name" value="NUDIX_BOX"/>
    <property type="match status" value="1"/>
</dbReference>
<dbReference type="Proteomes" id="UP001273799">
    <property type="component" value="Unassembled WGS sequence"/>
</dbReference>
<dbReference type="SUPFAM" id="SSF55811">
    <property type="entry name" value="Nudix"/>
    <property type="match status" value="1"/>
</dbReference>
<reference evidence="8" key="2">
    <citation type="submission" date="2016-10" db="EMBL/GenBank/DDBJ databases">
        <authorList>
            <person name="de Groot N.N."/>
        </authorList>
    </citation>
    <scope>NUCLEOTIDE SEQUENCE [LARGE SCALE GENOMIC DNA]</scope>
    <source>
        <strain evidence="8">DSM 20639</strain>
    </source>
</reference>
<dbReference type="RefSeq" id="WP_083330043.1">
    <property type="nucleotide sequence ID" value="NZ_FNAU01000005.1"/>
</dbReference>
<keyword evidence="3 5" id="KW-0378">Hydrolase</keyword>
<dbReference type="CDD" id="cd04685">
    <property type="entry name" value="NUDIX_Hydrolase"/>
    <property type="match status" value="1"/>
</dbReference>
<dbReference type="InterPro" id="IPR000086">
    <property type="entry name" value="NUDIX_hydrolase_dom"/>
</dbReference>
<keyword evidence="4" id="KW-0460">Magnesium</keyword>
<evidence type="ECO:0000256" key="1">
    <source>
        <dbReference type="ARBA" id="ARBA00001946"/>
    </source>
</evidence>
<dbReference type="EMBL" id="FNAU01000005">
    <property type="protein sequence ID" value="SDE27302.1"/>
    <property type="molecule type" value="Genomic_DNA"/>
</dbReference>
<reference evidence="9" key="1">
    <citation type="submission" date="2016-10" db="EMBL/GenBank/DDBJ databases">
        <authorList>
            <person name="Varghese N."/>
        </authorList>
    </citation>
    <scope>NUCLEOTIDE SEQUENCE [LARGE SCALE GENOMIC DNA]</scope>
    <source>
        <strain evidence="9">DSM 20639</strain>
    </source>
</reference>
<keyword evidence="9" id="KW-1185">Reference proteome</keyword>
<evidence type="ECO:0000259" key="6">
    <source>
        <dbReference type="PROSITE" id="PS51462"/>
    </source>
</evidence>
<dbReference type="PRINTS" id="PR00502">
    <property type="entry name" value="NUDIXFAMILY"/>
</dbReference>
<evidence type="ECO:0000313" key="9">
    <source>
        <dbReference type="Proteomes" id="UP000182744"/>
    </source>
</evidence>
<comment type="cofactor">
    <cofactor evidence="1">
        <name>Mg(2+)</name>
        <dbReference type="ChEBI" id="CHEBI:18420"/>
    </cofactor>
</comment>
<dbReference type="InterPro" id="IPR015797">
    <property type="entry name" value="NUDIX_hydrolase-like_dom_sf"/>
</dbReference>